<evidence type="ECO:0000259" key="1">
    <source>
        <dbReference type="Pfam" id="PF21747"/>
    </source>
</evidence>
<dbReference type="AlphaFoldDB" id="A0A077VKP7"/>
<dbReference type="Proteomes" id="UP000044616">
    <property type="component" value="Unassembled WGS sequence"/>
</dbReference>
<reference evidence="2 3" key="1">
    <citation type="submission" date="2014-05" db="EMBL/GenBank/DDBJ databases">
        <authorList>
            <person name="Aslett A.Martin."/>
            <person name="De Silva Nishadi"/>
        </authorList>
    </citation>
    <scope>NUCLEOTIDE SEQUENCE [LARGE SCALE GENOMIC DNA]</scope>
</reference>
<name>A0A077VKP7_9STAP</name>
<gene>
    <name evidence="2" type="ORF">ERS140147_00513</name>
</gene>
<proteinExistence type="predicted"/>
<accession>A0A077VKP7</accession>
<sequence>MMTKIKKEDFQTLEDTIDILAKNKKLGSDEAKPYLDEYHEKIIAYFKQINEISGDIDFDNLDYYPVVPMNFKERYDYMIERKYHFMGYRQMKTFLIEIIKMNASYQTRLKNKHINRNSNIS</sequence>
<protein>
    <recommendedName>
        <fullName evidence="1">YpoC-like domain-containing protein</fullName>
    </recommendedName>
</protein>
<evidence type="ECO:0000313" key="3">
    <source>
        <dbReference type="Proteomes" id="UP000044616"/>
    </source>
</evidence>
<dbReference type="Pfam" id="PF21747">
    <property type="entry name" value="YpoC"/>
    <property type="match status" value="1"/>
</dbReference>
<dbReference type="EMBL" id="CCEH01000003">
    <property type="protein sequence ID" value="CDR27394.1"/>
    <property type="molecule type" value="Genomic_DNA"/>
</dbReference>
<dbReference type="InterPro" id="IPR048427">
    <property type="entry name" value="YpoC"/>
</dbReference>
<organism evidence="2 3">
    <name type="scientific">Staphylococcus schweitzeri</name>
    <dbReference type="NCBI Taxonomy" id="1654388"/>
    <lineage>
        <taxon>Bacteria</taxon>
        <taxon>Bacillati</taxon>
        <taxon>Bacillota</taxon>
        <taxon>Bacilli</taxon>
        <taxon>Bacillales</taxon>
        <taxon>Staphylococcaceae</taxon>
        <taxon>Staphylococcus</taxon>
    </lineage>
</organism>
<evidence type="ECO:0000313" key="2">
    <source>
        <dbReference type="EMBL" id="CDR27394.1"/>
    </source>
</evidence>
<feature type="domain" description="YpoC-like" evidence="1">
    <location>
        <begin position="8"/>
        <end position="108"/>
    </location>
</feature>